<dbReference type="Pfam" id="PF00583">
    <property type="entry name" value="Acetyltransf_1"/>
    <property type="match status" value="1"/>
</dbReference>
<proteinExistence type="predicted"/>
<dbReference type="InterPro" id="IPR000182">
    <property type="entry name" value="GNAT_dom"/>
</dbReference>
<dbReference type="PANTHER" id="PTHR43877:SF2">
    <property type="entry name" value="AMINOALKYLPHOSPHONATE N-ACETYLTRANSFERASE-RELATED"/>
    <property type="match status" value="1"/>
</dbReference>
<dbReference type="Proteomes" id="UP001229346">
    <property type="component" value="Unassembled WGS sequence"/>
</dbReference>
<evidence type="ECO:0000256" key="1">
    <source>
        <dbReference type="ARBA" id="ARBA00022679"/>
    </source>
</evidence>
<dbReference type="RefSeq" id="WP_307203181.1">
    <property type="nucleotide sequence ID" value="NZ_JAUSSU010000003.1"/>
</dbReference>
<dbReference type="InterPro" id="IPR016181">
    <property type="entry name" value="Acyl_CoA_acyltransferase"/>
</dbReference>
<gene>
    <name evidence="4" type="ORF">J2T15_001813</name>
</gene>
<dbReference type="EMBL" id="JAUSSU010000003">
    <property type="protein sequence ID" value="MDQ0112378.1"/>
    <property type="molecule type" value="Genomic_DNA"/>
</dbReference>
<keyword evidence="5" id="KW-1185">Reference proteome</keyword>
<sequence length="158" mass="18153">MTIQIRVAECNEIPIVHEVMRASFEEYRNKIFPPSGALIEEIDDIHNKISDNGGAILVWNGQTPVGSAQYYFSEDFMYIGRVAVITEARGIGIGKKIMNFLEEKALEHAIAEARIEVRLSVPQNIEFYSKLNYKVIEEHEYPQGTDRWYVMKKNLSVQ</sequence>
<feature type="domain" description="N-acetyltransferase" evidence="3">
    <location>
        <begin position="3"/>
        <end position="156"/>
    </location>
</feature>
<comment type="caution">
    <text evidence="4">The sequence shown here is derived from an EMBL/GenBank/DDBJ whole genome shotgun (WGS) entry which is preliminary data.</text>
</comment>
<organism evidence="4 5">
    <name type="scientific">Paenibacillus harenae</name>
    <dbReference type="NCBI Taxonomy" id="306543"/>
    <lineage>
        <taxon>Bacteria</taxon>
        <taxon>Bacillati</taxon>
        <taxon>Bacillota</taxon>
        <taxon>Bacilli</taxon>
        <taxon>Bacillales</taxon>
        <taxon>Paenibacillaceae</taxon>
        <taxon>Paenibacillus</taxon>
    </lineage>
</organism>
<accession>A0ABT9TYD8</accession>
<evidence type="ECO:0000256" key="2">
    <source>
        <dbReference type="ARBA" id="ARBA00023315"/>
    </source>
</evidence>
<keyword evidence="1" id="KW-0808">Transferase</keyword>
<dbReference type="SUPFAM" id="SSF55729">
    <property type="entry name" value="Acyl-CoA N-acyltransferases (Nat)"/>
    <property type="match status" value="1"/>
</dbReference>
<dbReference type="InterPro" id="IPR050832">
    <property type="entry name" value="Bact_Acetyltransf"/>
</dbReference>
<evidence type="ECO:0000313" key="5">
    <source>
        <dbReference type="Proteomes" id="UP001229346"/>
    </source>
</evidence>
<protein>
    <submittedName>
        <fullName evidence="4">Ribosomal protein S18 acetylase RimI-like enzyme</fullName>
    </submittedName>
</protein>
<keyword evidence="2" id="KW-0012">Acyltransferase</keyword>
<dbReference type="PROSITE" id="PS51186">
    <property type="entry name" value="GNAT"/>
    <property type="match status" value="1"/>
</dbReference>
<dbReference type="Gene3D" id="3.40.630.30">
    <property type="match status" value="1"/>
</dbReference>
<name>A0ABT9TYD8_PAEHA</name>
<dbReference type="CDD" id="cd04301">
    <property type="entry name" value="NAT_SF"/>
    <property type="match status" value="1"/>
</dbReference>
<evidence type="ECO:0000259" key="3">
    <source>
        <dbReference type="PROSITE" id="PS51186"/>
    </source>
</evidence>
<reference evidence="4 5" key="1">
    <citation type="submission" date="2023-07" db="EMBL/GenBank/DDBJ databases">
        <title>Sorghum-associated microbial communities from plants grown in Nebraska, USA.</title>
        <authorList>
            <person name="Schachtman D."/>
        </authorList>
    </citation>
    <scope>NUCLEOTIDE SEQUENCE [LARGE SCALE GENOMIC DNA]</scope>
    <source>
        <strain evidence="4 5">CC482</strain>
    </source>
</reference>
<dbReference type="PANTHER" id="PTHR43877">
    <property type="entry name" value="AMINOALKYLPHOSPHONATE N-ACETYLTRANSFERASE-RELATED-RELATED"/>
    <property type="match status" value="1"/>
</dbReference>
<evidence type="ECO:0000313" key="4">
    <source>
        <dbReference type="EMBL" id="MDQ0112378.1"/>
    </source>
</evidence>